<organism evidence="3 4">
    <name type="scientific">Solanum verrucosum</name>
    <dbReference type="NCBI Taxonomy" id="315347"/>
    <lineage>
        <taxon>Eukaryota</taxon>
        <taxon>Viridiplantae</taxon>
        <taxon>Streptophyta</taxon>
        <taxon>Embryophyta</taxon>
        <taxon>Tracheophyta</taxon>
        <taxon>Spermatophyta</taxon>
        <taxon>Magnoliopsida</taxon>
        <taxon>eudicotyledons</taxon>
        <taxon>Gunneridae</taxon>
        <taxon>Pentapetalae</taxon>
        <taxon>asterids</taxon>
        <taxon>lamiids</taxon>
        <taxon>Solanales</taxon>
        <taxon>Solanaceae</taxon>
        <taxon>Solanoideae</taxon>
        <taxon>Solaneae</taxon>
        <taxon>Solanum</taxon>
    </lineage>
</organism>
<feature type="region of interest" description="Disordered" evidence="1">
    <location>
        <begin position="359"/>
        <end position="380"/>
    </location>
</feature>
<keyword evidence="4" id="KW-1185">Reference proteome</keyword>
<reference evidence="3" key="1">
    <citation type="submission" date="2023-08" db="EMBL/GenBank/DDBJ databases">
        <title>A de novo genome assembly of Solanum verrucosum Schlechtendal, a Mexican diploid species geographically isolated from the other diploid A-genome species in potato relatives.</title>
        <authorList>
            <person name="Hosaka K."/>
        </authorList>
    </citation>
    <scope>NUCLEOTIDE SEQUENCE</scope>
    <source>
        <tissue evidence="3">Young leaves</tissue>
    </source>
</reference>
<protein>
    <recommendedName>
        <fullName evidence="2">DUF4283 domain-containing protein</fullName>
    </recommendedName>
</protein>
<dbReference type="InterPro" id="IPR040256">
    <property type="entry name" value="At4g02000-like"/>
</dbReference>
<evidence type="ECO:0000313" key="4">
    <source>
        <dbReference type="Proteomes" id="UP001234989"/>
    </source>
</evidence>
<gene>
    <name evidence="3" type="ORF">MTR67_007177</name>
</gene>
<feature type="region of interest" description="Disordered" evidence="1">
    <location>
        <begin position="466"/>
        <end position="497"/>
    </location>
</feature>
<dbReference type="EMBL" id="CP133613">
    <property type="protein sequence ID" value="WMV13792.1"/>
    <property type="molecule type" value="Genomic_DNA"/>
</dbReference>
<dbReference type="PANTHER" id="PTHR31286:SF79">
    <property type="entry name" value="N-6 ADENINE-SPECIFIC DNA METHYLASE"/>
    <property type="match status" value="1"/>
</dbReference>
<feature type="region of interest" description="Disordered" evidence="1">
    <location>
        <begin position="392"/>
        <end position="412"/>
    </location>
</feature>
<evidence type="ECO:0000256" key="1">
    <source>
        <dbReference type="SAM" id="MobiDB-lite"/>
    </source>
</evidence>
<feature type="compositionally biased region" description="Acidic residues" evidence="1">
    <location>
        <begin position="482"/>
        <end position="491"/>
    </location>
</feature>
<evidence type="ECO:0000313" key="3">
    <source>
        <dbReference type="EMBL" id="WMV13792.1"/>
    </source>
</evidence>
<dbReference type="PANTHER" id="PTHR31286">
    <property type="entry name" value="GLYCINE-RICH CELL WALL STRUCTURAL PROTEIN 1.8-LIKE"/>
    <property type="match status" value="1"/>
</dbReference>
<dbReference type="InterPro" id="IPR025558">
    <property type="entry name" value="DUF4283"/>
</dbReference>
<feature type="compositionally biased region" description="Low complexity" evidence="1">
    <location>
        <begin position="398"/>
        <end position="409"/>
    </location>
</feature>
<dbReference type="AlphaFoldDB" id="A0AAF0TAC7"/>
<evidence type="ECO:0000259" key="2">
    <source>
        <dbReference type="Pfam" id="PF14111"/>
    </source>
</evidence>
<dbReference type="Proteomes" id="UP001234989">
    <property type="component" value="Chromosome 2"/>
</dbReference>
<feature type="domain" description="DUF4283" evidence="2">
    <location>
        <begin position="76"/>
        <end position="163"/>
    </location>
</feature>
<proteinExistence type="predicted"/>
<dbReference type="Pfam" id="PF14111">
    <property type="entry name" value="DUF4283"/>
    <property type="match status" value="1"/>
</dbReference>
<sequence>MKDMFDETKSLPIDLVCEYAQGGKYVDLLKPYTMNLSQNIKPATVTPIPIKQPSYINGIPRITWTEDEVRRMNTVENLQYAVIGKFSYGWSEMDDLRIQIPKQCNVKGGCKIRLLRNRHILMRFELFEYFLNMMSKNSYYITGKNGTVYQMRPLIYDAKFKVDEKTIQVMAWISFRDLWTIFFVKDSLFSLASAVWDPIHLDMATINKTRPSCARVKVQVDLLADLPKFVELEITDPISQSSRVERIKVLYDVLQKYCKKCKLQGHNEDDCRVLHPELKKDNQIEVATEADPTKNKEVHMNQHRTFQQWNPTRRRFTLEKGKFCDNAKDPEEAHITTKNPFDDLQEDNDMGQEVGSVEVKEKIERAPTQDAKKDSGDQERALTVSEHVLQKDKEKCGDGTTDTSDVVTTQQEQHLTDLDDTNAERNLQDDVQQQLIDVKKDSNRSDMQEIVQKHLDIVSNVNNLLNSETNGVDEDKGKDTYPEVENEQVDNDGDKTQSQQQMVEKKMEIEGLAEPLPQAIIASTFDSPVKVLDDIVAHNINEINEHNM</sequence>
<name>A0AAF0TAC7_SOLVR</name>
<accession>A0AAF0TAC7</accession>